<gene>
    <name evidence="2" type="primary">PLEST008807</name>
    <name evidence="2" type="ORF">PLESTB_000715800</name>
</gene>
<dbReference type="EMBL" id="BRXU01000007">
    <property type="protein sequence ID" value="GLC53171.1"/>
    <property type="molecule type" value="Genomic_DNA"/>
</dbReference>
<protein>
    <submittedName>
        <fullName evidence="2">Uncharacterized protein</fullName>
    </submittedName>
</protein>
<reference evidence="2 3" key="1">
    <citation type="journal article" date="2023" name="Commun. Biol.">
        <title>Reorganization of the ancestral sex-determining regions during the evolution of trioecy in Pleodorina starrii.</title>
        <authorList>
            <person name="Takahashi K."/>
            <person name="Suzuki S."/>
            <person name="Kawai-Toyooka H."/>
            <person name="Yamamoto K."/>
            <person name="Hamaji T."/>
            <person name="Ootsuki R."/>
            <person name="Yamaguchi H."/>
            <person name="Kawachi M."/>
            <person name="Higashiyama T."/>
            <person name="Nozaki H."/>
        </authorList>
    </citation>
    <scope>NUCLEOTIDE SEQUENCE [LARGE SCALE GENOMIC DNA]</scope>
    <source>
        <strain evidence="2 3">NIES-4479</strain>
    </source>
</reference>
<evidence type="ECO:0000313" key="2">
    <source>
        <dbReference type="EMBL" id="GLC53171.1"/>
    </source>
</evidence>
<feature type="region of interest" description="Disordered" evidence="1">
    <location>
        <begin position="306"/>
        <end position="329"/>
    </location>
</feature>
<feature type="compositionally biased region" description="Polar residues" evidence="1">
    <location>
        <begin position="1"/>
        <end position="14"/>
    </location>
</feature>
<organism evidence="2 3">
    <name type="scientific">Pleodorina starrii</name>
    <dbReference type="NCBI Taxonomy" id="330485"/>
    <lineage>
        <taxon>Eukaryota</taxon>
        <taxon>Viridiplantae</taxon>
        <taxon>Chlorophyta</taxon>
        <taxon>core chlorophytes</taxon>
        <taxon>Chlorophyceae</taxon>
        <taxon>CS clade</taxon>
        <taxon>Chlamydomonadales</taxon>
        <taxon>Volvocaceae</taxon>
        <taxon>Pleodorina</taxon>
    </lineage>
</organism>
<feature type="region of interest" description="Disordered" evidence="1">
    <location>
        <begin position="1"/>
        <end position="21"/>
    </location>
</feature>
<evidence type="ECO:0000313" key="3">
    <source>
        <dbReference type="Proteomes" id="UP001165080"/>
    </source>
</evidence>
<sequence>MYQTKSFRQRQTALGRQACGRPSRRALQATCLHKALRTPSAGPITAPADVVYECLTLLRRPDLESLTPFFPPASFDPAVRCVGLPVGGEVVEEAGPLACCHLFMDTAARRVLPGHLLRRCRVLSSVQLPGGTCTLRVALTARTGEEAVFVWRLRRLTAPAREQRQPVQLAGADDAGPESGQLSRESQSESESESESAGLSNSSSCNGTSGSGSSTSTSGSPGADGSYVMPNAAAVGVGSRPRLGSRSDGGGGGGGAAAAAAAAAAAEPSVATAAEPSVATAAEPPDLRPQPPGVLTAWVVESIRRDDSHDEEEMPAPGPMGRGPHPRCSPEQVVKAQLAALRRGDVAGAASYNVWSRSTSGGWDLHLSAFRAMLRQPSYHVLLTSYDAELGPSALPSMRRMVQEVRLLTSPSSQGGGGDVYGGGGGGGGGSSLVFGLCMQANGCWLVEGIRAVR</sequence>
<dbReference type="PANTHER" id="PTHR35716">
    <property type="entry name" value="OS05G0574700 PROTEIN-RELATED"/>
    <property type="match status" value="1"/>
</dbReference>
<evidence type="ECO:0000256" key="1">
    <source>
        <dbReference type="SAM" id="MobiDB-lite"/>
    </source>
</evidence>
<name>A0A9W6BJ52_9CHLO</name>
<feature type="compositionally biased region" description="Gly residues" evidence="1">
    <location>
        <begin position="247"/>
        <end position="256"/>
    </location>
</feature>
<feature type="compositionally biased region" description="Low complexity" evidence="1">
    <location>
        <begin position="195"/>
        <end position="226"/>
    </location>
</feature>
<dbReference type="Proteomes" id="UP001165080">
    <property type="component" value="Unassembled WGS sequence"/>
</dbReference>
<keyword evidence="3" id="KW-1185">Reference proteome</keyword>
<feature type="region of interest" description="Disordered" evidence="1">
    <location>
        <begin position="237"/>
        <end position="256"/>
    </location>
</feature>
<accession>A0A9W6BJ52</accession>
<proteinExistence type="predicted"/>
<feature type="region of interest" description="Disordered" evidence="1">
    <location>
        <begin position="162"/>
        <end position="227"/>
    </location>
</feature>
<dbReference type="AlphaFoldDB" id="A0A9W6BJ52"/>
<comment type="caution">
    <text evidence="2">The sequence shown here is derived from an EMBL/GenBank/DDBJ whole genome shotgun (WGS) entry which is preliminary data.</text>
</comment>